<evidence type="ECO:0000256" key="1">
    <source>
        <dbReference type="SAM" id="MobiDB-lite"/>
    </source>
</evidence>
<gene>
    <name evidence="2" type="ORF">A3D65_00035</name>
</gene>
<organism evidence="2 3">
    <name type="scientific">Candidatus Lloydbacteria bacterium RIFCSPHIGHO2_02_FULL_50_13</name>
    <dbReference type="NCBI Taxonomy" id="1798661"/>
    <lineage>
        <taxon>Bacteria</taxon>
        <taxon>Candidatus Lloydiibacteriota</taxon>
    </lineage>
</organism>
<dbReference type="AlphaFoldDB" id="A0A1G2DAH4"/>
<evidence type="ECO:0000313" key="3">
    <source>
        <dbReference type="Proteomes" id="UP000177996"/>
    </source>
</evidence>
<feature type="region of interest" description="Disordered" evidence="1">
    <location>
        <begin position="160"/>
        <end position="179"/>
    </location>
</feature>
<name>A0A1G2DAH4_9BACT</name>
<comment type="caution">
    <text evidence="2">The sequence shown here is derived from an EMBL/GenBank/DDBJ whole genome shotgun (WGS) entry which is preliminary data.</text>
</comment>
<accession>A0A1G2DAH4</accession>
<reference evidence="2 3" key="1">
    <citation type="journal article" date="2016" name="Nat. Commun.">
        <title>Thousands of microbial genomes shed light on interconnected biogeochemical processes in an aquifer system.</title>
        <authorList>
            <person name="Anantharaman K."/>
            <person name="Brown C.T."/>
            <person name="Hug L.A."/>
            <person name="Sharon I."/>
            <person name="Castelle C.J."/>
            <person name="Probst A.J."/>
            <person name="Thomas B.C."/>
            <person name="Singh A."/>
            <person name="Wilkins M.J."/>
            <person name="Karaoz U."/>
            <person name="Brodie E.L."/>
            <person name="Williams K.H."/>
            <person name="Hubbard S.S."/>
            <person name="Banfield J.F."/>
        </authorList>
    </citation>
    <scope>NUCLEOTIDE SEQUENCE [LARGE SCALE GENOMIC DNA]</scope>
</reference>
<dbReference type="Proteomes" id="UP000177996">
    <property type="component" value="Unassembled WGS sequence"/>
</dbReference>
<protein>
    <submittedName>
        <fullName evidence="2">Uncharacterized protein</fullName>
    </submittedName>
</protein>
<sequence length="179" mass="20221">MIGLAFTPEQFKTLLAMIYIANTIANGHREKEYLKEYDDLEQYIFSRAGAAGFPAATWTHKVSGADADNVPHEEHHPPSRLFENDQAIIKLIDEYDHAMLDALLAERLSERDIERECGPSAKSRMAVDDYDDLLDRHAEAYEEEFEQFGLARLAVVKELPNTNVKKEAGGEAPQRKTGQ</sequence>
<dbReference type="EMBL" id="MHLL01000014">
    <property type="protein sequence ID" value="OGZ09901.1"/>
    <property type="molecule type" value="Genomic_DNA"/>
</dbReference>
<evidence type="ECO:0000313" key="2">
    <source>
        <dbReference type="EMBL" id="OGZ09901.1"/>
    </source>
</evidence>
<proteinExistence type="predicted"/>